<sequence length="114" mass="11860">MSTQTNPSAPTTTTPPTTTTNPALQTQTEGVVDQAMTTDGFKDDNKTAQQPVEEQPVDEAAAKAAGDDNETQQQKDCCSIGGVGAASKLRGVFSRSKGDEGDVKGEEVKVTEGK</sequence>
<accession>A0AAN7ZE05</accession>
<evidence type="ECO:0000256" key="1">
    <source>
        <dbReference type="SAM" id="MobiDB-lite"/>
    </source>
</evidence>
<keyword evidence="3" id="KW-1185">Reference proteome</keyword>
<feature type="region of interest" description="Disordered" evidence="1">
    <location>
        <begin position="1"/>
        <end position="75"/>
    </location>
</feature>
<comment type="caution">
    <text evidence="2">The sequence shown here is derived from an EMBL/GenBank/DDBJ whole genome shotgun (WGS) entry which is preliminary data.</text>
</comment>
<gene>
    <name evidence="2" type="ORF">RRF57_011255</name>
</gene>
<evidence type="ECO:0000313" key="2">
    <source>
        <dbReference type="EMBL" id="KAK5635543.1"/>
    </source>
</evidence>
<protein>
    <submittedName>
        <fullName evidence="2">Uncharacterized protein</fullName>
    </submittedName>
</protein>
<name>A0AAN7ZE05_9PEZI</name>
<reference evidence="2 3" key="1">
    <citation type="submission" date="2023-10" db="EMBL/GenBank/DDBJ databases">
        <title>Draft genome sequence of Xylaria bambusicola isolate GMP-LS, the root and basal stem rot pathogen of sugarcane in Indonesia.</title>
        <authorList>
            <person name="Selvaraj P."/>
            <person name="Muralishankar V."/>
            <person name="Muruganantham S."/>
            <person name="Sp S."/>
            <person name="Haryani S."/>
            <person name="Lau K.J.X."/>
            <person name="Naqvi N.I."/>
        </authorList>
    </citation>
    <scope>NUCLEOTIDE SEQUENCE [LARGE SCALE GENOMIC DNA]</scope>
    <source>
        <strain evidence="2">GMP-LS</strain>
    </source>
</reference>
<feature type="region of interest" description="Disordered" evidence="1">
    <location>
        <begin position="92"/>
        <end position="114"/>
    </location>
</feature>
<proteinExistence type="predicted"/>
<dbReference type="AlphaFoldDB" id="A0AAN7ZE05"/>
<feature type="compositionally biased region" description="Low complexity" evidence="1">
    <location>
        <begin position="1"/>
        <end position="28"/>
    </location>
</feature>
<organism evidence="2 3">
    <name type="scientific">Xylaria bambusicola</name>
    <dbReference type="NCBI Taxonomy" id="326684"/>
    <lineage>
        <taxon>Eukaryota</taxon>
        <taxon>Fungi</taxon>
        <taxon>Dikarya</taxon>
        <taxon>Ascomycota</taxon>
        <taxon>Pezizomycotina</taxon>
        <taxon>Sordariomycetes</taxon>
        <taxon>Xylariomycetidae</taxon>
        <taxon>Xylariales</taxon>
        <taxon>Xylariaceae</taxon>
        <taxon>Xylaria</taxon>
    </lineage>
</organism>
<feature type="compositionally biased region" description="Basic and acidic residues" evidence="1">
    <location>
        <begin position="96"/>
        <end position="114"/>
    </location>
</feature>
<dbReference type="EMBL" id="JAWHQM010000054">
    <property type="protein sequence ID" value="KAK5635543.1"/>
    <property type="molecule type" value="Genomic_DNA"/>
</dbReference>
<dbReference type="Proteomes" id="UP001305414">
    <property type="component" value="Unassembled WGS sequence"/>
</dbReference>
<evidence type="ECO:0000313" key="3">
    <source>
        <dbReference type="Proteomes" id="UP001305414"/>
    </source>
</evidence>